<dbReference type="PANTHER" id="PTHR37550:SF3">
    <property type="entry name" value="ANTITOXIN VAPB1"/>
    <property type="match status" value="1"/>
</dbReference>
<organism evidence="1">
    <name type="scientific">Roseihalotalea indica</name>
    <dbReference type="NCBI Taxonomy" id="2867963"/>
    <lineage>
        <taxon>Bacteria</taxon>
        <taxon>Pseudomonadati</taxon>
        <taxon>Bacteroidota</taxon>
        <taxon>Cytophagia</taxon>
        <taxon>Cytophagales</taxon>
        <taxon>Catalimonadaceae</taxon>
        <taxon>Roseihalotalea</taxon>
    </lineage>
</organism>
<dbReference type="AlphaFoldDB" id="A0AA49JCX9"/>
<dbReference type="InterPro" id="IPR051734">
    <property type="entry name" value="VapB_TA_antitoxins"/>
</dbReference>
<accession>A0AA49JCX9</accession>
<name>A0AA49JCX9_9BACT</name>
<reference evidence="1" key="2">
    <citation type="journal article" date="2024" name="Antonie Van Leeuwenhoek">
        <title>Roseihalotalea indica gen. nov., sp. nov., a halophilic Bacteroidetes from mesopelagic Southwest Indian Ocean with higher carbohydrate metabolic potential.</title>
        <authorList>
            <person name="Chen B."/>
            <person name="Zhang M."/>
            <person name="Lin D."/>
            <person name="Ye J."/>
            <person name="Tang K."/>
        </authorList>
    </citation>
    <scope>NUCLEOTIDE SEQUENCE</scope>
    <source>
        <strain evidence="1">TK19036</strain>
    </source>
</reference>
<evidence type="ECO:0000313" key="1">
    <source>
        <dbReference type="EMBL" id="WKN35231.1"/>
    </source>
</evidence>
<dbReference type="PANTHER" id="PTHR37550">
    <property type="entry name" value="ANTITOXIN VAPB1"/>
    <property type="match status" value="1"/>
</dbReference>
<dbReference type="GO" id="GO:0003677">
    <property type="term" value="F:DNA binding"/>
    <property type="evidence" value="ECO:0007669"/>
    <property type="project" value="UniProtKB-KW"/>
</dbReference>
<protein>
    <submittedName>
        <fullName evidence="1">AbrB/MazE/SpoVT family DNA-binding domain-containing protein</fullName>
    </submittedName>
</protein>
<proteinExistence type="predicted"/>
<dbReference type="EMBL" id="CP120682">
    <property type="protein sequence ID" value="WKN35231.1"/>
    <property type="molecule type" value="Genomic_DNA"/>
</dbReference>
<sequence>MAFEAIDIQDISGFQSIKIPDNFKINDDKVYLKKVGNALYIIPFHNPWQNLIDSVNEFSQDFMNDREQPADQGRESFD</sequence>
<reference evidence="1" key="1">
    <citation type="journal article" date="2023" name="Comput. Struct. Biotechnol. J.">
        <title>Discovery of a novel marine Bacteroidetes with a rich repertoire of carbohydrate-active enzymes.</title>
        <authorList>
            <person name="Chen B."/>
            <person name="Liu G."/>
            <person name="Chen Q."/>
            <person name="Wang H."/>
            <person name="Liu L."/>
            <person name="Tang K."/>
        </authorList>
    </citation>
    <scope>NUCLEOTIDE SEQUENCE</scope>
    <source>
        <strain evidence="1">TK19036</strain>
    </source>
</reference>
<keyword evidence="1" id="KW-0238">DNA-binding</keyword>
<gene>
    <name evidence="1" type="ORF">K4G66_22900</name>
</gene>